<name>A0A8E0RKV9_9TREM</name>
<evidence type="ECO:0000313" key="2">
    <source>
        <dbReference type="Proteomes" id="UP000728185"/>
    </source>
</evidence>
<accession>A0A8E0RKV9</accession>
<keyword evidence="2" id="KW-1185">Reference proteome</keyword>
<proteinExistence type="predicted"/>
<reference evidence="1" key="1">
    <citation type="submission" date="2019-05" db="EMBL/GenBank/DDBJ databases">
        <title>Annotation for the trematode Fasciolopsis buski.</title>
        <authorList>
            <person name="Choi Y.-J."/>
        </authorList>
    </citation>
    <scope>NUCLEOTIDE SEQUENCE</scope>
    <source>
        <strain evidence="1">HT</strain>
        <tissue evidence="1">Whole worm</tissue>
    </source>
</reference>
<comment type="caution">
    <text evidence="1">The sequence shown here is derived from an EMBL/GenBank/DDBJ whole genome shotgun (WGS) entry which is preliminary data.</text>
</comment>
<evidence type="ECO:0000313" key="1">
    <source>
        <dbReference type="EMBL" id="KAA0184768.1"/>
    </source>
</evidence>
<sequence>MSTCDDPFDTGIMSWIRYAHKFSGHSRHLPSNSFRMGLIKSSFVKLTVVQTVSVVVGKKSKLTFGSNKYSIPLF</sequence>
<dbReference type="Proteomes" id="UP000728185">
    <property type="component" value="Unassembled WGS sequence"/>
</dbReference>
<protein>
    <submittedName>
        <fullName evidence="1">Uncharacterized protein</fullName>
    </submittedName>
</protein>
<organism evidence="1 2">
    <name type="scientific">Fasciolopsis buskii</name>
    <dbReference type="NCBI Taxonomy" id="27845"/>
    <lineage>
        <taxon>Eukaryota</taxon>
        <taxon>Metazoa</taxon>
        <taxon>Spiralia</taxon>
        <taxon>Lophotrochozoa</taxon>
        <taxon>Platyhelminthes</taxon>
        <taxon>Trematoda</taxon>
        <taxon>Digenea</taxon>
        <taxon>Plagiorchiida</taxon>
        <taxon>Echinostomata</taxon>
        <taxon>Echinostomatoidea</taxon>
        <taxon>Fasciolidae</taxon>
        <taxon>Fasciolopsis</taxon>
    </lineage>
</organism>
<dbReference type="AlphaFoldDB" id="A0A8E0RKV9"/>
<gene>
    <name evidence="1" type="ORF">FBUS_00744</name>
</gene>
<dbReference type="EMBL" id="LUCM01010929">
    <property type="protein sequence ID" value="KAA0184768.1"/>
    <property type="molecule type" value="Genomic_DNA"/>
</dbReference>